<evidence type="ECO:0000256" key="3">
    <source>
        <dbReference type="ARBA" id="ARBA00010883"/>
    </source>
</evidence>
<dbReference type="CDD" id="cd06885">
    <property type="entry name" value="PX_SNX17_31"/>
    <property type="match status" value="1"/>
</dbReference>
<dbReference type="EMBL" id="OC920653">
    <property type="protein sequence ID" value="CAD7652680.1"/>
    <property type="molecule type" value="Genomic_DNA"/>
</dbReference>
<comment type="similarity">
    <text evidence="3">Belongs to the sorting nexin family.</text>
</comment>
<evidence type="ECO:0000256" key="10">
    <source>
        <dbReference type="ARBA" id="ARBA00023329"/>
    </source>
</evidence>
<evidence type="ECO:0000259" key="11">
    <source>
        <dbReference type="PROSITE" id="PS50195"/>
    </source>
</evidence>
<organism evidence="12">
    <name type="scientific">Oppiella nova</name>
    <dbReference type="NCBI Taxonomy" id="334625"/>
    <lineage>
        <taxon>Eukaryota</taxon>
        <taxon>Metazoa</taxon>
        <taxon>Ecdysozoa</taxon>
        <taxon>Arthropoda</taxon>
        <taxon>Chelicerata</taxon>
        <taxon>Arachnida</taxon>
        <taxon>Acari</taxon>
        <taxon>Acariformes</taxon>
        <taxon>Sarcoptiformes</taxon>
        <taxon>Oribatida</taxon>
        <taxon>Brachypylina</taxon>
        <taxon>Oppioidea</taxon>
        <taxon>Oppiidae</taxon>
        <taxon>Oppiella</taxon>
    </lineage>
</organism>
<dbReference type="CDD" id="cd13337">
    <property type="entry name" value="FERM-like_C_SNX17"/>
    <property type="match status" value="1"/>
</dbReference>
<dbReference type="GO" id="GO:0005769">
    <property type="term" value="C:early endosome"/>
    <property type="evidence" value="ECO:0007669"/>
    <property type="project" value="UniProtKB-SubCell"/>
</dbReference>
<dbReference type="Gene3D" id="3.30.1520.10">
    <property type="entry name" value="Phox-like domain"/>
    <property type="match status" value="1"/>
</dbReference>
<evidence type="ECO:0000313" key="13">
    <source>
        <dbReference type="Proteomes" id="UP000728032"/>
    </source>
</evidence>
<dbReference type="InterPro" id="IPR028666">
    <property type="entry name" value="SNX17_FERM_N"/>
</dbReference>
<dbReference type="InterPro" id="IPR037836">
    <property type="entry name" value="SNX17_FERM-like_dom"/>
</dbReference>
<evidence type="ECO:0000256" key="4">
    <source>
        <dbReference type="ARBA" id="ARBA00022448"/>
    </source>
</evidence>
<dbReference type="InterPro" id="IPR048763">
    <property type="entry name" value="SNX17-31_FERM_F1"/>
</dbReference>
<dbReference type="InterPro" id="IPR011993">
    <property type="entry name" value="PH-like_dom_sf"/>
</dbReference>
<dbReference type="Pfam" id="PF21271">
    <property type="entry name" value="SNX17-31_F2_FERM"/>
    <property type="match status" value="1"/>
</dbReference>
<sequence length="499" mass="56994">MHFSIADTQLIKDQNHSFVTYNISINGSFHCSLRYKQLYNFHEQLKRTFGANTLPLFPPKRLLPLTPTQTEERRSQIEKYIQIISQDQRIVSSDLFNGFFLSGQQETQNSKMEEVIVDVFQLNWQSIKVQIYSTDRTDIVLDSVAKALELTPPLIPYFSLFVVKRVDNVCVPIRKLQNFESPYLTLKTMNSVDSSHAIVIRKSYWDSIYDDEVFGDRTAVNILYFQTLHDIEKDLIEANKETRRQLTSLQAKGSKQEYLQLSRTLKYYGYIQFEPCFCDYPQQNTRVLIATGGKELNIRAYTAAEHMKEYSFRVTRVRCWRLTTSLHDKLNGCAINANTSSSSSSSSLSSCQSTGAANTRFELSFEYLLSKDHLQWITIISDQAILMSVCLQGMVEELLMKRNGKKIKREEPSLQYTTNGTAGGSRRGSWSYMKRDGSSHQISLPRSVSTDAGLAYSAEIHNKPLKSSHSSHNGFPTKSRHFVENDAFNGIGDIGDDDL</sequence>
<dbReference type="PROSITE" id="PS50195">
    <property type="entry name" value="PX"/>
    <property type="match status" value="1"/>
</dbReference>
<evidence type="ECO:0000256" key="7">
    <source>
        <dbReference type="ARBA" id="ARBA00022927"/>
    </source>
</evidence>
<comment type="subcellular location">
    <subcellularLocation>
        <location evidence="1">Cytoplasmic vesicle membrane</location>
        <topology evidence="1">Peripheral membrane protein</topology>
        <orientation evidence="1">Cytoplasmic side</orientation>
    </subcellularLocation>
    <subcellularLocation>
        <location evidence="2">Early endosome</location>
    </subcellularLocation>
</comment>
<evidence type="ECO:0000256" key="5">
    <source>
        <dbReference type="ARBA" id="ARBA00022490"/>
    </source>
</evidence>
<dbReference type="Pfam" id="PF00787">
    <property type="entry name" value="PX"/>
    <property type="match status" value="1"/>
</dbReference>
<feature type="domain" description="PX" evidence="11">
    <location>
        <begin position="1"/>
        <end position="107"/>
    </location>
</feature>
<keyword evidence="8" id="KW-0446">Lipid-binding</keyword>
<dbReference type="Pfam" id="PF18116">
    <property type="entry name" value="SNX17_FERM_C"/>
    <property type="match status" value="1"/>
</dbReference>
<dbReference type="InterPro" id="IPR001683">
    <property type="entry name" value="PX_dom"/>
</dbReference>
<keyword evidence="7" id="KW-0653">Protein transport</keyword>
<dbReference type="SMART" id="SM00312">
    <property type="entry name" value="PX"/>
    <property type="match status" value="1"/>
</dbReference>
<dbReference type="Gene3D" id="1.20.80.60">
    <property type="match status" value="1"/>
</dbReference>
<dbReference type="GO" id="GO:0032456">
    <property type="term" value="P:endocytic recycling"/>
    <property type="evidence" value="ECO:0007669"/>
    <property type="project" value="TreeGrafter"/>
</dbReference>
<protein>
    <recommendedName>
        <fullName evidence="11">PX domain-containing protein</fullName>
    </recommendedName>
</protein>
<keyword evidence="13" id="KW-1185">Reference proteome</keyword>
<dbReference type="InterPro" id="IPR048767">
    <property type="entry name" value="SNX17-31_FERM_F2"/>
</dbReference>
<keyword evidence="6" id="KW-0967">Endosome</keyword>
<keyword evidence="4" id="KW-0813">Transport</keyword>
<dbReference type="GO" id="GO:0035091">
    <property type="term" value="F:phosphatidylinositol binding"/>
    <property type="evidence" value="ECO:0007669"/>
    <property type="project" value="InterPro"/>
</dbReference>
<evidence type="ECO:0000256" key="9">
    <source>
        <dbReference type="ARBA" id="ARBA00023136"/>
    </source>
</evidence>
<dbReference type="GO" id="GO:0030659">
    <property type="term" value="C:cytoplasmic vesicle membrane"/>
    <property type="evidence" value="ECO:0007669"/>
    <property type="project" value="UniProtKB-SubCell"/>
</dbReference>
<dbReference type="PANTHER" id="PTHR12431:SF14">
    <property type="entry name" value="LD15323P"/>
    <property type="match status" value="1"/>
</dbReference>
<dbReference type="FunFam" id="3.30.1520.10:FF:000008">
    <property type="entry name" value="Sorting nexin-17 isoform1"/>
    <property type="match status" value="1"/>
</dbReference>
<keyword evidence="9" id="KW-0472">Membrane</keyword>
<dbReference type="Proteomes" id="UP000728032">
    <property type="component" value="Unassembled WGS sequence"/>
</dbReference>
<name>A0A7R9M341_9ACAR</name>
<dbReference type="Gene3D" id="2.30.29.30">
    <property type="entry name" value="Pleckstrin-homology domain (PH domain)/Phosphotyrosine-binding domain (PTB)"/>
    <property type="match status" value="1"/>
</dbReference>
<reference evidence="12" key="1">
    <citation type="submission" date="2020-11" db="EMBL/GenBank/DDBJ databases">
        <authorList>
            <person name="Tran Van P."/>
        </authorList>
    </citation>
    <scope>NUCLEOTIDE SEQUENCE</scope>
</reference>
<evidence type="ECO:0000256" key="8">
    <source>
        <dbReference type="ARBA" id="ARBA00023121"/>
    </source>
</evidence>
<gene>
    <name evidence="12" type="ORF">ONB1V03_LOCUS9341</name>
</gene>
<keyword evidence="10" id="KW-0968">Cytoplasmic vesicle</keyword>
<dbReference type="FunFam" id="2.30.29.30:FF:000145">
    <property type="entry name" value="Sorting nexin-17 isoform1"/>
    <property type="match status" value="1"/>
</dbReference>
<dbReference type="PANTHER" id="PTHR12431">
    <property type="entry name" value="SORTING NEXIN 17 AND 27"/>
    <property type="match status" value="1"/>
</dbReference>
<dbReference type="GO" id="GO:0006886">
    <property type="term" value="P:intracellular protein transport"/>
    <property type="evidence" value="ECO:0007669"/>
    <property type="project" value="TreeGrafter"/>
</dbReference>
<evidence type="ECO:0000256" key="6">
    <source>
        <dbReference type="ARBA" id="ARBA00022753"/>
    </source>
</evidence>
<dbReference type="Gene3D" id="3.10.20.90">
    <property type="entry name" value="Phosphatidylinositol 3-kinase Catalytic Subunit, Chain A, domain 1"/>
    <property type="match status" value="1"/>
</dbReference>
<evidence type="ECO:0000256" key="2">
    <source>
        <dbReference type="ARBA" id="ARBA00004412"/>
    </source>
</evidence>
<proteinExistence type="inferred from homology"/>
<evidence type="ECO:0000313" key="12">
    <source>
        <dbReference type="EMBL" id="CAD7652680.1"/>
    </source>
</evidence>
<dbReference type="InterPro" id="IPR040842">
    <property type="entry name" value="SNX17/31_FERM"/>
</dbReference>
<dbReference type="OrthoDB" id="5772781at2759"/>
<dbReference type="InterPro" id="IPR036871">
    <property type="entry name" value="PX_dom_sf"/>
</dbReference>
<dbReference type="AlphaFoldDB" id="A0A7R9M341"/>
<keyword evidence="5" id="KW-0963">Cytoplasm</keyword>
<dbReference type="CDD" id="cd16121">
    <property type="entry name" value="FERM_F1_SNX17"/>
    <property type="match status" value="1"/>
</dbReference>
<dbReference type="SUPFAM" id="SSF64268">
    <property type="entry name" value="PX domain"/>
    <property type="match status" value="1"/>
</dbReference>
<dbReference type="Pfam" id="PF21273">
    <property type="entry name" value="SNX17-27-31_F1_FERM"/>
    <property type="match status" value="1"/>
</dbReference>
<dbReference type="FunFam" id="1.20.80.60:FF:000001">
    <property type="entry name" value="Sorting nexin-17 isoform1"/>
    <property type="match status" value="1"/>
</dbReference>
<evidence type="ECO:0000256" key="1">
    <source>
        <dbReference type="ARBA" id="ARBA00004180"/>
    </source>
</evidence>
<accession>A0A7R9M341</accession>
<dbReference type="EMBL" id="CAJPVJ010005828">
    <property type="protein sequence ID" value="CAG2169867.1"/>
    <property type="molecule type" value="Genomic_DNA"/>
</dbReference>